<dbReference type="GO" id="GO:0009691">
    <property type="term" value="P:cytokinin biosynthetic process"/>
    <property type="evidence" value="ECO:0007669"/>
    <property type="project" value="UniProtKB-KW"/>
</dbReference>
<evidence type="ECO:0000256" key="1">
    <source>
        <dbReference type="ARBA" id="ARBA00004496"/>
    </source>
</evidence>
<dbReference type="AlphaFoldDB" id="A0AAV7EII1"/>
<comment type="similarity">
    <text evidence="6">Belongs to the SOFL plant protein family.</text>
</comment>
<evidence type="ECO:0000256" key="5">
    <source>
        <dbReference type="ARBA" id="ARBA00023242"/>
    </source>
</evidence>
<dbReference type="InterPro" id="IPR044670">
    <property type="entry name" value="SOFL"/>
</dbReference>
<name>A0AAV7EII1_ARIFI</name>
<comment type="subcellular location">
    <subcellularLocation>
        <location evidence="1">Cytoplasm</location>
    </subcellularLocation>
</comment>
<evidence type="ECO:0000313" key="9">
    <source>
        <dbReference type="Proteomes" id="UP000825729"/>
    </source>
</evidence>
<dbReference type="PANTHER" id="PTHR33347">
    <property type="entry name" value="OSJNBA0091C07.3 PROTEIN"/>
    <property type="match status" value="1"/>
</dbReference>
<organism evidence="8 9">
    <name type="scientific">Aristolochia fimbriata</name>
    <name type="common">White veined hardy Dutchman's pipe vine</name>
    <dbReference type="NCBI Taxonomy" id="158543"/>
    <lineage>
        <taxon>Eukaryota</taxon>
        <taxon>Viridiplantae</taxon>
        <taxon>Streptophyta</taxon>
        <taxon>Embryophyta</taxon>
        <taxon>Tracheophyta</taxon>
        <taxon>Spermatophyta</taxon>
        <taxon>Magnoliopsida</taxon>
        <taxon>Magnoliidae</taxon>
        <taxon>Piperales</taxon>
        <taxon>Aristolochiaceae</taxon>
        <taxon>Aristolochia</taxon>
    </lineage>
</organism>
<feature type="compositionally biased region" description="Acidic residues" evidence="7">
    <location>
        <begin position="77"/>
        <end position="91"/>
    </location>
</feature>
<dbReference type="GO" id="GO:0009736">
    <property type="term" value="P:cytokinin-activated signaling pathway"/>
    <property type="evidence" value="ECO:0007669"/>
    <property type="project" value="UniProtKB-KW"/>
</dbReference>
<proteinExistence type="inferred from homology"/>
<keyword evidence="4" id="KW-0932">Cytokinin signaling pathway</keyword>
<evidence type="ECO:0000256" key="3">
    <source>
        <dbReference type="ARBA" id="ARBA00022712"/>
    </source>
</evidence>
<feature type="region of interest" description="Disordered" evidence="7">
    <location>
        <begin position="1"/>
        <end position="162"/>
    </location>
</feature>
<keyword evidence="2" id="KW-0963">Cytoplasm</keyword>
<keyword evidence="9" id="KW-1185">Reference proteome</keyword>
<keyword evidence="3" id="KW-0203">Cytokinin biosynthesis</keyword>
<dbReference type="PANTHER" id="PTHR33347:SF31">
    <property type="entry name" value="PROTEIN SOB FIVE-LIKE 1"/>
    <property type="match status" value="1"/>
</dbReference>
<dbReference type="EMBL" id="JAINDJ010000004">
    <property type="protein sequence ID" value="KAG9448650.1"/>
    <property type="molecule type" value="Genomic_DNA"/>
</dbReference>
<keyword evidence="5" id="KW-0539">Nucleus</keyword>
<evidence type="ECO:0000256" key="2">
    <source>
        <dbReference type="ARBA" id="ARBA00022490"/>
    </source>
</evidence>
<feature type="compositionally biased region" description="Basic residues" evidence="7">
    <location>
        <begin position="150"/>
        <end position="162"/>
    </location>
</feature>
<sequence>MEPSQLIGSPEECSSNESGWTMYISSPMHGRDADDDGAGGVVDDKVVLVDDNASSGDDDSDGGDHDPSSSHGSSSSSDDDDATGEDSDDSMASDASSGPGRVENFYGCSGRYSAGKGENIVEDEGYVEENGRNGCPYKKIYRGKKTETMKKKKKKKKKKGVN</sequence>
<dbReference type="GO" id="GO:0005737">
    <property type="term" value="C:cytoplasm"/>
    <property type="evidence" value="ECO:0007669"/>
    <property type="project" value="UniProtKB-SubCell"/>
</dbReference>
<evidence type="ECO:0000256" key="6">
    <source>
        <dbReference type="ARBA" id="ARBA00024199"/>
    </source>
</evidence>
<evidence type="ECO:0000313" key="8">
    <source>
        <dbReference type="EMBL" id="KAG9448650.1"/>
    </source>
</evidence>
<evidence type="ECO:0000256" key="4">
    <source>
        <dbReference type="ARBA" id="ARBA00022864"/>
    </source>
</evidence>
<comment type="caution">
    <text evidence="8">The sequence shown here is derived from an EMBL/GenBank/DDBJ whole genome shotgun (WGS) entry which is preliminary data.</text>
</comment>
<gene>
    <name evidence="8" type="ORF">H6P81_008615</name>
</gene>
<reference evidence="8 9" key="1">
    <citation type="submission" date="2021-07" db="EMBL/GenBank/DDBJ databases">
        <title>The Aristolochia fimbriata genome: insights into angiosperm evolution, floral development and chemical biosynthesis.</title>
        <authorList>
            <person name="Jiao Y."/>
        </authorList>
    </citation>
    <scope>NUCLEOTIDE SEQUENCE [LARGE SCALE GENOMIC DNA]</scope>
    <source>
        <strain evidence="8">IBCAS-2021</strain>
        <tissue evidence="8">Leaf</tissue>
    </source>
</reference>
<accession>A0AAV7EII1</accession>
<dbReference type="Proteomes" id="UP000825729">
    <property type="component" value="Unassembled WGS sequence"/>
</dbReference>
<evidence type="ECO:0000256" key="7">
    <source>
        <dbReference type="SAM" id="MobiDB-lite"/>
    </source>
</evidence>
<protein>
    <submittedName>
        <fullName evidence="8">Uncharacterized protein</fullName>
    </submittedName>
</protein>